<dbReference type="InterPro" id="IPR023214">
    <property type="entry name" value="HAD_sf"/>
</dbReference>
<dbReference type="InterPro" id="IPR006439">
    <property type="entry name" value="HAD-SF_hydro_IA"/>
</dbReference>
<protein>
    <submittedName>
        <fullName evidence="2">Putative hydrolase of the HAD superfamily</fullName>
    </submittedName>
</protein>
<accession>A0A853BMW3</accession>
<dbReference type="SFLD" id="SFLDG01129">
    <property type="entry name" value="C1.5:_HAD__Beta-PGM__Phosphata"/>
    <property type="match status" value="1"/>
</dbReference>
<keyword evidence="3" id="KW-1185">Reference proteome</keyword>
<comment type="caution">
    <text evidence="2">The sequence shown here is derived from an EMBL/GenBank/DDBJ whole genome shotgun (WGS) entry which is preliminary data.</text>
</comment>
<proteinExistence type="predicted"/>
<dbReference type="SFLD" id="SFLDS00003">
    <property type="entry name" value="Haloacid_Dehalogenase"/>
    <property type="match status" value="1"/>
</dbReference>
<evidence type="ECO:0000256" key="1">
    <source>
        <dbReference type="ARBA" id="ARBA00022801"/>
    </source>
</evidence>
<dbReference type="AlphaFoldDB" id="A0A853BMW3"/>
<dbReference type="SUPFAM" id="SSF56784">
    <property type="entry name" value="HAD-like"/>
    <property type="match status" value="1"/>
</dbReference>
<evidence type="ECO:0000313" key="3">
    <source>
        <dbReference type="Proteomes" id="UP000575985"/>
    </source>
</evidence>
<dbReference type="PRINTS" id="PR00413">
    <property type="entry name" value="HADHALOGNASE"/>
</dbReference>
<reference evidence="2 3" key="1">
    <citation type="submission" date="2020-07" db="EMBL/GenBank/DDBJ databases">
        <title>Sequencing the genomes of 1000 actinobacteria strains.</title>
        <authorList>
            <person name="Klenk H.-P."/>
        </authorList>
    </citation>
    <scope>NUCLEOTIDE SEQUENCE [LARGE SCALE GENOMIC DNA]</scope>
    <source>
        <strain evidence="2 3">DSM 45927</strain>
    </source>
</reference>
<dbReference type="InterPro" id="IPR036412">
    <property type="entry name" value="HAD-like_sf"/>
</dbReference>
<dbReference type="EMBL" id="JACCFO010000001">
    <property type="protein sequence ID" value="NYI95936.1"/>
    <property type="molecule type" value="Genomic_DNA"/>
</dbReference>
<dbReference type="PANTHER" id="PTHR43316">
    <property type="entry name" value="HYDROLASE, HALOACID DELAHOGENASE-RELATED"/>
    <property type="match status" value="1"/>
</dbReference>
<dbReference type="InterPro" id="IPR051540">
    <property type="entry name" value="S-2-haloacid_dehalogenase"/>
</dbReference>
<dbReference type="PANTHER" id="PTHR43316:SF3">
    <property type="entry name" value="HALOACID DEHALOGENASE, TYPE II (AFU_ORTHOLOGUE AFUA_2G07750)-RELATED"/>
    <property type="match status" value="1"/>
</dbReference>
<dbReference type="Pfam" id="PF00702">
    <property type="entry name" value="Hydrolase"/>
    <property type="match status" value="1"/>
</dbReference>
<dbReference type="Proteomes" id="UP000575985">
    <property type="component" value="Unassembled WGS sequence"/>
</dbReference>
<dbReference type="Gene3D" id="3.40.50.1000">
    <property type="entry name" value="HAD superfamily/HAD-like"/>
    <property type="match status" value="1"/>
</dbReference>
<dbReference type="GO" id="GO:0016787">
    <property type="term" value="F:hydrolase activity"/>
    <property type="evidence" value="ECO:0007669"/>
    <property type="project" value="UniProtKB-KW"/>
</dbReference>
<keyword evidence="1 2" id="KW-0378">Hydrolase</keyword>
<dbReference type="RefSeq" id="WP_179767383.1">
    <property type="nucleotide sequence ID" value="NZ_JACCFO010000001.1"/>
</dbReference>
<evidence type="ECO:0000313" key="2">
    <source>
        <dbReference type="EMBL" id="NYI95936.1"/>
    </source>
</evidence>
<name>A0A853BMW3_9ACTN</name>
<sequence length="230" mass="23181">MTAAGAVVFDLFGTLVAAPTARERARAAARLAGAAGCAPARVEHYLTGTWRPRHDGTLPGLDALAAHLAAAVGAPESAVAPVAAELRALGEERIRPDPPVRAALEALRGRGVAVGVLSDAAAEVAAAWPRGPLSALADAAVFSCEAGAVKPDPLLYRRIGAALGVPAHRTLYVGDGGGDELRGALAAGMTPVAVRRRGGAALVFGETPWPGPVLPGVEDVPARLAELMPA</sequence>
<organism evidence="2 3">
    <name type="scientific">Streptomonospora nanhaiensis</name>
    <dbReference type="NCBI Taxonomy" id="1323731"/>
    <lineage>
        <taxon>Bacteria</taxon>
        <taxon>Bacillati</taxon>
        <taxon>Actinomycetota</taxon>
        <taxon>Actinomycetes</taxon>
        <taxon>Streptosporangiales</taxon>
        <taxon>Nocardiopsidaceae</taxon>
        <taxon>Streptomonospora</taxon>
    </lineage>
</organism>
<gene>
    <name evidence="2" type="ORF">HNR12_002213</name>
</gene>